<name>A0A7N2LT51_QUELO</name>
<evidence type="ECO:0000313" key="7">
    <source>
        <dbReference type="EnsemblPlants" id="QL05p061458:mrna"/>
    </source>
</evidence>
<evidence type="ECO:0000256" key="3">
    <source>
        <dbReference type="ARBA" id="ARBA00022741"/>
    </source>
</evidence>
<dbReference type="EMBL" id="LRBV02000005">
    <property type="status" value="NOT_ANNOTATED_CDS"/>
    <property type="molecule type" value="Genomic_DNA"/>
</dbReference>
<keyword evidence="8" id="KW-1185">Reference proteome</keyword>
<dbReference type="Gene3D" id="3.30.200.20">
    <property type="entry name" value="Phosphorylase Kinase, domain 1"/>
    <property type="match status" value="3"/>
</dbReference>
<dbReference type="SUPFAM" id="SSF56112">
    <property type="entry name" value="Protein kinase-like (PK-like)"/>
    <property type="match status" value="2"/>
</dbReference>
<dbReference type="Gramene" id="QL05p061458:mrna">
    <property type="protein sequence ID" value="QL05p061458:mrna"/>
    <property type="gene ID" value="QL05p061458"/>
</dbReference>
<dbReference type="PANTHER" id="PTHR27003:SF451">
    <property type="entry name" value="PROTEIN KINASE DOMAIN-CONTAINING PROTEIN"/>
    <property type="match status" value="1"/>
</dbReference>
<dbReference type="InterPro" id="IPR045272">
    <property type="entry name" value="ANXUR1/2-like"/>
</dbReference>
<dbReference type="KEGG" id="qlo:115990871"/>
<dbReference type="Pfam" id="PF07714">
    <property type="entry name" value="PK_Tyr_Ser-Thr"/>
    <property type="match status" value="1"/>
</dbReference>
<organism evidence="7 8">
    <name type="scientific">Quercus lobata</name>
    <name type="common">Valley oak</name>
    <dbReference type="NCBI Taxonomy" id="97700"/>
    <lineage>
        <taxon>Eukaryota</taxon>
        <taxon>Viridiplantae</taxon>
        <taxon>Streptophyta</taxon>
        <taxon>Embryophyta</taxon>
        <taxon>Tracheophyta</taxon>
        <taxon>Spermatophyta</taxon>
        <taxon>Magnoliopsida</taxon>
        <taxon>eudicotyledons</taxon>
        <taxon>Gunneridae</taxon>
        <taxon>Pentapetalae</taxon>
        <taxon>rosids</taxon>
        <taxon>fabids</taxon>
        <taxon>Fagales</taxon>
        <taxon>Fagaceae</taxon>
        <taxon>Quercus</taxon>
    </lineage>
</organism>
<dbReference type="GO" id="GO:0005524">
    <property type="term" value="F:ATP binding"/>
    <property type="evidence" value="ECO:0007669"/>
    <property type="project" value="UniProtKB-KW"/>
</dbReference>
<feature type="domain" description="Protein kinase" evidence="6">
    <location>
        <begin position="288"/>
        <end position="568"/>
    </location>
</feature>
<feature type="domain" description="Protein kinase" evidence="6">
    <location>
        <begin position="1"/>
        <end position="255"/>
    </location>
</feature>
<dbReference type="SMART" id="SM00220">
    <property type="entry name" value="S_TKc"/>
    <property type="match status" value="2"/>
</dbReference>
<evidence type="ECO:0000259" key="6">
    <source>
        <dbReference type="PROSITE" id="PS50011"/>
    </source>
</evidence>
<reference evidence="7" key="2">
    <citation type="submission" date="2021-01" db="UniProtKB">
        <authorList>
            <consortium name="EnsemblPlants"/>
        </authorList>
    </citation>
    <scope>IDENTIFICATION</scope>
</reference>
<dbReference type="Proteomes" id="UP000594261">
    <property type="component" value="Chromosome 5"/>
</dbReference>
<evidence type="ECO:0000256" key="4">
    <source>
        <dbReference type="ARBA" id="ARBA00022777"/>
    </source>
</evidence>
<dbReference type="InterPro" id="IPR000719">
    <property type="entry name" value="Prot_kinase_dom"/>
</dbReference>
<reference evidence="7 8" key="1">
    <citation type="journal article" date="2016" name="G3 (Bethesda)">
        <title>First Draft Assembly and Annotation of the Genome of a California Endemic Oak Quercus lobata Nee (Fagaceae).</title>
        <authorList>
            <person name="Sork V.L."/>
            <person name="Fitz-Gibbon S.T."/>
            <person name="Puiu D."/>
            <person name="Crepeau M."/>
            <person name="Gugger P.F."/>
            <person name="Sherman R."/>
            <person name="Stevens K."/>
            <person name="Langley C.H."/>
            <person name="Pellegrini M."/>
            <person name="Salzberg S.L."/>
        </authorList>
    </citation>
    <scope>NUCLEOTIDE SEQUENCE [LARGE SCALE GENOMIC DNA]</scope>
    <source>
        <strain evidence="7 8">cv. SW786</strain>
    </source>
</reference>
<proteinExistence type="predicted"/>
<keyword evidence="1" id="KW-0723">Serine/threonine-protein kinase</keyword>
<keyword evidence="4" id="KW-0418">Kinase</keyword>
<dbReference type="EnsemblPlants" id="QL05p061458:mrna">
    <property type="protein sequence ID" value="QL05p061458:mrna"/>
    <property type="gene ID" value="QL05p061458"/>
</dbReference>
<dbReference type="OrthoDB" id="1658195at2759"/>
<accession>A0A7N2LT51</accession>
<evidence type="ECO:0000256" key="1">
    <source>
        <dbReference type="ARBA" id="ARBA00022527"/>
    </source>
</evidence>
<dbReference type="Pfam" id="PF00069">
    <property type="entry name" value="Pkinase"/>
    <property type="match status" value="1"/>
</dbReference>
<dbReference type="InterPro" id="IPR011009">
    <property type="entry name" value="Kinase-like_dom_sf"/>
</dbReference>
<dbReference type="FunFam" id="3.30.200.20:FF:000039">
    <property type="entry name" value="receptor-like protein kinase FERONIA"/>
    <property type="match status" value="1"/>
</dbReference>
<dbReference type="PROSITE" id="PS00108">
    <property type="entry name" value="PROTEIN_KINASE_ST"/>
    <property type="match status" value="1"/>
</dbReference>
<dbReference type="RefSeq" id="XP_030970503.1">
    <property type="nucleotide sequence ID" value="XM_031114643.1"/>
</dbReference>
<dbReference type="InterPro" id="IPR001245">
    <property type="entry name" value="Ser-Thr/Tyr_kinase_cat_dom"/>
</dbReference>
<dbReference type="Gene3D" id="1.10.510.10">
    <property type="entry name" value="Transferase(Phosphotransferase) domain 1"/>
    <property type="match status" value="2"/>
</dbReference>
<dbReference type="PROSITE" id="PS50011">
    <property type="entry name" value="PROTEIN_KINASE_DOM"/>
    <property type="match status" value="2"/>
</dbReference>
<gene>
    <name evidence="7" type="primary">LOC115990871</name>
</gene>
<dbReference type="InterPro" id="IPR008271">
    <property type="entry name" value="Ser/Thr_kinase_AS"/>
</dbReference>
<dbReference type="InParanoid" id="A0A7N2LT51"/>
<evidence type="ECO:0000256" key="2">
    <source>
        <dbReference type="ARBA" id="ARBA00022679"/>
    </source>
</evidence>
<evidence type="ECO:0000313" key="8">
    <source>
        <dbReference type="Proteomes" id="UP000594261"/>
    </source>
</evidence>
<dbReference type="GO" id="GO:0005886">
    <property type="term" value="C:plasma membrane"/>
    <property type="evidence" value="ECO:0007669"/>
    <property type="project" value="TreeGrafter"/>
</dbReference>
<dbReference type="OMA" id="WQVFADM"/>
<keyword evidence="3" id="KW-0547">Nucleotide-binding</keyword>
<evidence type="ECO:0000256" key="5">
    <source>
        <dbReference type="ARBA" id="ARBA00022840"/>
    </source>
</evidence>
<dbReference type="GO" id="GO:0004714">
    <property type="term" value="F:transmembrane receptor protein tyrosine kinase activity"/>
    <property type="evidence" value="ECO:0007669"/>
    <property type="project" value="InterPro"/>
</dbReference>
<keyword evidence="2" id="KW-0808">Transferase</keyword>
<keyword evidence="5" id="KW-0067">ATP-binding</keyword>
<dbReference type="PANTHER" id="PTHR27003">
    <property type="entry name" value="OS07G0166700 PROTEIN"/>
    <property type="match status" value="1"/>
</dbReference>
<dbReference type="GeneID" id="115990871"/>
<protein>
    <recommendedName>
        <fullName evidence="6">Protein kinase domain-containing protein</fullName>
    </recommendedName>
</protein>
<dbReference type="AlphaFoldDB" id="A0A7N2LT51"/>
<sequence>MLIYYLVRGLGRVYKGFIDDRTINVAIKDADFESSLDELTNKVVLLCQLRHPNLTCLIGYCLNEDKGFLVYEFIVNGNLGDRLSRTNHEEPLPWKQRLRICFRMVLGLHYLHTGLKHNIIHRDMKPRNIMLDEKLEAKLTDLGLSKFGPPSLSKVLIRVKSEVVGTYGYADPEFIAIGELTDKSDVYSFGVVLLEVLCARKARDIKLTKEQKFRVTWGRKCIEEGTNQIIDSYLMGKVAPECFKTSGKRAKQSLVLPEGLCQQFSLTEIKIATNNFDDDLVSGHGGFGKIYKGFGHGGFGRIYKGFIDDCTINVAINRRSLMSRQGFEEFGTEVLLLCQLRHPNLVNLIGYCIEEQEMILVYEFIANKFLAEQLLYRDHDDPLPWKRRLQICIGVARVLHYLHTGVKHTIIHRDVKSSNILLDENWEAKFLDFGLCKMCPPSLSKALIKVDSEVKGTFGYVDPAYLRTNQLTDKSNVYGLGVVLFEVLCTKITVDMKLESEQHSLAVRAPKCVEDGSFNQMIDPYPIGKIAPECFKINVYIATSCVREDNMERPTIGEVEVGLEHTLELQECADAAMRKDDSI</sequence>
<dbReference type="GO" id="GO:0009506">
    <property type="term" value="C:plasmodesma"/>
    <property type="evidence" value="ECO:0007669"/>
    <property type="project" value="TreeGrafter"/>
</dbReference>
<dbReference type="GO" id="GO:0004674">
    <property type="term" value="F:protein serine/threonine kinase activity"/>
    <property type="evidence" value="ECO:0007669"/>
    <property type="project" value="UniProtKB-KW"/>
</dbReference>